<organism evidence="1 2">
    <name type="scientific">Rhizophagus clarus</name>
    <dbReference type="NCBI Taxonomy" id="94130"/>
    <lineage>
        <taxon>Eukaryota</taxon>
        <taxon>Fungi</taxon>
        <taxon>Fungi incertae sedis</taxon>
        <taxon>Mucoromycota</taxon>
        <taxon>Glomeromycotina</taxon>
        <taxon>Glomeromycetes</taxon>
        <taxon>Glomerales</taxon>
        <taxon>Glomeraceae</taxon>
        <taxon>Rhizophagus</taxon>
    </lineage>
</organism>
<comment type="caution">
    <text evidence="1">The sequence shown here is derived from an EMBL/GenBank/DDBJ whole genome shotgun (WGS) entry which is preliminary data.</text>
</comment>
<dbReference type="AlphaFoldDB" id="A0A2Z6Q7S3"/>
<evidence type="ECO:0008006" key="3">
    <source>
        <dbReference type="Google" id="ProtNLM"/>
    </source>
</evidence>
<evidence type="ECO:0000313" key="2">
    <source>
        <dbReference type="Proteomes" id="UP000247702"/>
    </source>
</evidence>
<protein>
    <recommendedName>
        <fullName evidence="3">F-box domain-containing protein</fullName>
    </recommendedName>
</protein>
<evidence type="ECO:0000313" key="1">
    <source>
        <dbReference type="EMBL" id="GBB85635.1"/>
    </source>
</evidence>
<name>A0A2Z6Q7S3_9GLOM</name>
<reference evidence="1 2" key="1">
    <citation type="submission" date="2017-11" db="EMBL/GenBank/DDBJ databases">
        <title>The genome of Rhizophagus clarus HR1 reveals common genetic basis of auxotrophy among arbuscular mycorrhizal fungi.</title>
        <authorList>
            <person name="Kobayashi Y."/>
        </authorList>
    </citation>
    <scope>NUCLEOTIDE SEQUENCE [LARGE SCALE GENOMIC DNA]</scope>
    <source>
        <strain evidence="1 2">HR1</strain>
    </source>
</reference>
<proteinExistence type="predicted"/>
<gene>
    <name evidence="1" type="ORF">RclHR1_12110005</name>
</gene>
<accession>A0A2Z6Q7S3</accession>
<dbReference type="InterPro" id="IPR032675">
    <property type="entry name" value="LRR_dom_sf"/>
</dbReference>
<dbReference type="Gene3D" id="3.80.10.10">
    <property type="entry name" value="Ribonuclease Inhibitor"/>
    <property type="match status" value="1"/>
</dbReference>
<keyword evidence="2" id="KW-1185">Reference proteome</keyword>
<dbReference type="Proteomes" id="UP000247702">
    <property type="component" value="Unassembled WGS sequence"/>
</dbReference>
<sequence>MTRLNVDCLNEIIEYLEDDEETLYSCLLVNHLWCVISVKILWRRIRNYYTLINCLPDESKKILIENGISITASKPLLFNYARFCKCISYHELNNNIEWLFKKQQSISIFQSSKNCIRQEIIKFLMSQITSLRKLNFPIEFSTENNMKTFITHFELINNLSELHCYSNIYPKFIYQLTQVCHTIQTLKITSATDHSDMSRDLISVVKEKFYIFRDLISTQKNLVYLSFEKFSYFECDYLIAKIPSTLIKFAFINGFGSSYIPLHTIHNLSNLQEFTFSSHKAHFFAKRDVWDEKLGCMSDFYRPEPLTDFLINNGSNLKIIYINKNNQHLNRIIRKYCKNARILNTDLTNIHSLELKYFFNDLPFLESIKINMCSLGEFNEKHLFELIVNESPKNFCELKLFYGDKIKSTLVPEELEIFLKSWENRIPQKSLSLVITGSNSFIKNNGNINVIEKYIKLGSIKFKIYDYMYVSNKD</sequence>
<dbReference type="EMBL" id="BEXD01000238">
    <property type="protein sequence ID" value="GBB85635.1"/>
    <property type="molecule type" value="Genomic_DNA"/>
</dbReference>
<dbReference type="SUPFAM" id="SSF52047">
    <property type="entry name" value="RNI-like"/>
    <property type="match status" value="1"/>
</dbReference>